<organism evidence="1 2">
    <name type="scientific">Vermiconidia calcicola</name>
    <dbReference type="NCBI Taxonomy" id="1690605"/>
    <lineage>
        <taxon>Eukaryota</taxon>
        <taxon>Fungi</taxon>
        <taxon>Dikarya</taxon>
        <taxon>Ascomycota</taxon>
        <taxon>Pezizomycotina</taxon>
        <taxon>Dothideomycetes</taxon>
        <taxon>Dothideomycetidae</taxon>
        <taxon>Mycosphaerellales</taxon>
        <taxon>Extremaceae</taxon>
        <taxon>Vermiconidia</taxon>
    </lineage>
</organism>
<keyword evidence="2" id="KW-1185">Reference proteome</keyword>
<proteinExistence type="predicted"/>
<dbReference type="Proteomes" id="UP001281147">
    <property type="component" value="Unassembled WGS sequence"/>
</dbReference>
<gene>
    <name evidence="1" type="ORF">LTR37_019105</name>
</gene>
<sequence>MILRLWPAMLALMALLACLQPALCQEGETTIDGERFISYSPPEGGSTIYLPDNRRPALYTDNFGDCLGGSLINVTRFDAAYYRDNMTVLFHLEGNSALNNESLVMYIGVYAYGESRFDLTFNPCKANIASLCPLNSSIPITANGIIPINAEDVAAIPALALAIPDFEGQAILRIFANSTQSEIACYSAVVTNGFSFSQPKSVGTILGLFALVTVIASFGTAIYGEAVPTMRLHYAHSLSVGVVMAVFQHIYFTGALSVNWPSVLVAWWSNFAWAGGMIHSSTMQSSINHLIGNNIGNTSQVGAAPSDSGQEEVGGGYDINQIYKRGVSWAGNFPTNHPFRRGLGSEIFQRDNSLITRRDVMQHHVERALQTRDTLASKSSGYQWYGHPVGAGLPLPGNYSGFAGTLAQEDIRASNAFMTGFLWLLILLVILVAAVIAFKWSLEGLSRVNVIKQERLKFFRDHWRRYATVVALRTCYIAFFLMMFLTIFEFTYQSSAGVKVVAAVVFIIFIIGIPGVAAYACYYKRAFTTSDPNSGSHQVEHKKLLGKIPWAGMKKTASNETREPVPEPVSDGKKGKKPFWRRTRSADSMTGNPEVVDNIHDNDDYTMKFGWLASRFRRTRWWFFTVWLFYEFLRAVFYAGASGYALAQVFGLLIIEFLALVFIVWARPFEGRRLNLLVVYCLGFSKVASVALSAAFDVHFNLTRITTTVIGMVVIVIQGILTIITMIAVVVGAISSYMSISRNREEFKPRSWHGMREKYFDHLDRVANDLPPDPKPPKEKKVKPTKAEKAAAAAAEREAAKEGFEVKGMRRLNKIEDEDADFASDMQTGDPAASYLSLDARAPTPANASDVILPGVATPSRASRAPSVGSQTNLPYGARAHRPSWTARDFSPVGAETGERAFTPIDMNRTVTDDDATGPSAAPIKNRHSMFNKSKPAEKTVAPQASTDSLQVGGDVSTRDTIGMVPAPTMRPRSGTHGSARSSWGGSSDMVDSYAQAGNSRNTRYPLTPAQEVDEWGTPKRRAETTASSASSKAPQSQTLPPGSFFRRNRSVVLWGALAATLGAVGGQFVVHTIAPPPLPSTGTREDGILLTDLNQRIEEEFKVKVLRGKCLGVSKQLKGEHGGWFEVVPLQLELNEETDAEHRLVNSLQGAKGLGVERLFWDRGAQKLVAVIWFGGSLCGWPGVTHGGVIATVLAEKLSLAAALAQQGSGNMLAAATPQRLPGSGNHAKMLAPANTPDEPAQLSVGYLKPTYANQFYVIRVEPALPQEGKSELTPEPYGGAEYEATLETQDGKACVKARGRFRPSTAAQRAEKKVSGGAKQGYEDFKEWMWPSRQQNSQIS</sequence>
<accession>A0ACC3MFE6</accession>
<comment type="caution">
    <text evidence="1">The sequence shown here is derived from an EMBL/GenBank/DDBJ whole genome shotgun (WGS) entry which is preliminary data.</text>
</comment>
<evidence type="ECO:0000313" key="1">
    <source>
        <dbReference type="EMBL" id="KAK3690609.1"/>
    </source>
</evidence>
<protein>
    <submittedName>
        <fullName evidence="1">Uncharacterized protein</fullName>
    </submittedName>
</protein>
<dbReference type="EMBL" id="JAUTXU010000285">
    <property type="protein sequence ID" value="KAK3690609.1"/>
    <property type="molecule type" value="Genomic_DNA"/>
</dbReference>
<evidence type="ECO:0000313" key="2">
    <source>
        <dbReference type="Proteomes" id="UP001281147"/>
    </source>
</evidence>
<reference evidence="1" key="1">
    <citation type="submission" date="2023-07" db="EMBL/GenBank/DDBJ databases">
        <title>Black Yeasts Isolated from many extreme environments.</title>
        <authorList>
            <person name="Coleine C."/>
            <person name="Stajich J.E."/>
            <person name="Selbmann L."/>
        </authorList>
    </citation>
    <scope>NUCLEOTIDE SEQUENCE</scope>
    <source>
        <strain evidence="1">CCFEE 5714</strain>
    </source>
</reference>
<name>A0ACC3MFE6_9PEZI</name>